<evidence type="ECO:0000256" key="1">
    <source>
        <dbReference type="SAM" id="SignalP"/>
    </source>
</evidence>
<name>A0A2R8BTG6_9RHOB</name>
<reference evidence="3 4" key="1">
    <citation type="submission" date="2018-03" db="EMBL/GenBank/DDBJ databases">
        <authorList>
            <person name="Keele B.F."/>
        </authorList>
    </citation>
    <scope>NUCLEOTIDE SEQUENCE [LARGE SCALE GENOMIC DNA]</scope>
    <source>
        <strain evidence="3 4">CECT 8504</strain>
    </source>
</reference>
<gene>
    <name evidence="3" type="ORF">PAA8504_01236</name>
</gene>
<evidence type="ECO:0000259" key="2">
    <source>
        <dbReference type="Pfam" id="PF13449"/>
    </source>
</evidence>
<feature type="domain" description="Phytase-like" evidence="2">
    <location>
        <begin position="37"/>
        <end position="270"/>
    </location>
</feature>
<dbReference type="PIRSF" id="PIRSF031900">
    <property type="entry name" value="UCP031900"/>
    <property type="match status" value="1"/>
</dbReference>
<protein>
    <recommendedName>
        <fullName evidence="2">Phytase-like domain-containing protein</fullName>
    </recommendedName>
</protein>
<feature type="chain" id="PRO_5015341136" description="Phytase-like domain-containing protein" evidence="1">
    <location>
        <begin position="21"/>
        <end position="285"/>
    </location>
</feature>
<organism evidence="3 4">
    <name type="scientific">Palleronia abyssalis</name>
    <dbReference type="NCBI Taxonomy" id="1501240"/>
    <lineage>
        <taxon>Bacteria</taxon>
        <taxon>Pseudomonadati</taxon>
        <taxon>Pseudomonadota</taxon>
        <taxon>Alphaproteobacteria</taxon>
        <taxon>Rhodobacterales</taxon>
        <taxon>Roseobacteraceae</taxon>
        <taxon>Palleronia</taxon>
    </lineage>
</organism>
<evidence type="ECO:0000313" key="4">
    <source>
        <dbReference type="Proteomes" id="UP000244912"/>
    </source>
</evidence>
<dbReference type="OrthoDB" id="9798693at2"/>
<dbReference type="InterPro" id="IPR015943">
    <property type="entry name" value="WD40/YVTN_repeat-like_dom_sf"/>
</dbReference>
<dbReference type="EMBL" id="ONZF01000002">
    <property type="protein sequence ID" value="SPJ23425.1"/>
    <property type="molecule type" value="Genomic_DNA"/>
</dbReference>
<dbReference type="Gene3D" id="2.130.10.10">
    <property type="entry name" value="YVTN repeat-like/Quinoprotein amine dehydrogenase"/>
    <property type="match status" value="1"/>
</dbReference>
<dbReference type="InterPro" id="IPR014567">
    <property type="entry name" value="UCP031900"/>
</dbReference>
<proteinExistence type="predicted"/>
<feature type="signal peptide" evidence="1">
    <location>
        <begin position="1"/>
        <end position="20"/>
    </location>
</feature>
<accession>A0A2R8BTG6</accession>
<dbReference type="SUPFAM" id="SSF101898">
    <property type="entry name" value="NHL repeat"/>
    <property type="match status" value="1"/>
</dbReference>
<keyword evidence="1" id="KW-0732">Signal</keyword>
<sequence length="285" mass="31034">MPGRSGALILALAFALPADAAELVGSWRWDSEVEDHGGYSGIDLSEDGREGTVISDRGRIARIGLSRGPDGQIDGVSASLPTPLALYEGTGKLDSEGLAVSPDGTIWISLEGGRQGLVRYNTPDGDPISFPTPEEVDVFPNNRRLEGLAIASDGTLWAVPETNSGDGFRVFVFEDENWRPGPLLPAGNGFVPVGLDFDDEGRLYLLERNLRSVFGFSSRVRRFTLAGRQIRDEDVLLTSRPGQHDNLEGLAVWRDATGDLRLTMISDDNFFALQKTEIVEYRLAD</sequence>
<dbReference type="Pfam" id="PF13449">
    <property type="entry name" value="Phytase-like"/>
    <property type="match status" value="1"/>
</dbReference>
<evidence type="ECO:0000313" key="3">
    <source>
        <dbReference type="EMBL" id="SPJ23425.1"/>
    </source>
</evidence>
<dbReference type="RefSeq" id="WP_108893260.1">
    <property type="nucleotide sequence ID" value="NZ_ONZF01000002.1"/>
</dbReference>
<keyword evidence="4" id="KW-1185">Reference proteome</keyword>
<dbReference type="InterPro" id="IPR027372">
    <property type="entry name" value="Phytase-like_dom"/>
</dbReference>
<dbReference type="Proteomes" id="UP000244912">
    <property type="component" value="Unassembled WGS sequence"/>
</dbReference>
<dbReference type="AlphaFoldDB" id="A0A2R8BTG6"/>